<reference evidence="1 2" key="1">
    <citation type="submission" date="2016-11" db="EMBL/GenBank/DDBJ databases">
        <authorList>
            <person name="Jaros S."/>
            <person name="Januszkiewicz K."/>
            <person name="Wedrychowicz H."/>
        </authorList>
    </citation>
    <scope>NUCLEOTIDE SEQUENCE [LARGE SCALE GENOMIC DNA]</scope>
    <source>
        <strain evidence="1 2">DSM 27406</strain>
    </source>
</reference>
<keyword evidence="2" id="KW-1185">Reference proteome</keyword>
<organism evidence="1 2">
    <name type="scientific">Chitinophaga jiangningensis</name>
    <dbReference type="NCBI Taxonomy" id="1419482"/>
    <lineage>
        <taxon>Bacteria</taxon>
        <taxon>Pseudomonadati</taxon>
        <taxon>Bacteroidota</taxon>
        <taxon>Chitinophagia</taxon>
        <taxon>Chitinophagales</taxon>
        <taxon>Chitinophagaceae</taxon>
        <taxon>Chitinophaga</taxon>
    </lineage>
</organism>
<dbReference type="Proteomes" id="UP000184420">
    <property type="component" value="Unassembled WGS sequence"/>
</dbReference>
<evidence type="ECO:0000313" key="2">
    <source>
        <dbReference type="Proteomes" id="UP000184420"/>
    </source>
</evidence>
<gene>
    <name evidence="1" type="ORF">SAMN05444266_102347</name>
</gene>
<name>A0A1M6YJE9_9BACT</name>
<protein>
    <recommendedName>
        <fullName evidence="3">Copper chaperone CopZ</fullName>
    </recommendedName>
</protein>
<proteinExistence type="predicted"/>
<accession>A0A1M6YJE9</accession>
<dbReference type="STRING" id="1419482.SAMN05444266_102347"/>
<dbReference type="EMBL" id="FRBL01000002">
    <property type="protein sequence ID" value="SHL18386.1"/>
    <property type="molecule type" value="Genomic_DNA"/>
</dbReference>
<dbReference type="OrthoDB" id="1036397at2"/>
<dbReference type="RefSeq" id="WP_073079092.1">
    <property type="nucleotide sequence ID" value="NZ_FRBL01000002.1"/>
</dbReference>
<evidence type="ECO:0000313" key="1">
    <source>
        <dbReference type="EMBL" id="SHL18386.1"/>
    </source>
</evidence>
<dbReference type="AlphaFoldDB" id="A0A1M6YJE9"/>
<evidence type="ECO:0008006" key="3">
    <source>
        <dbReference type="Google" id="ProtNLM"/>
    </source>
</evidence>
<sequence length="70" mass="7774">MIGIFRTNITSVHDKNNVIKAISSSFEVQACSVDLEDCDRVLRVACPAIFQEEEIIELVTNLGFACDILD</sequence>